<comment type="caution">
    <text evidence="4">The sequence shown here is derived from an EMBL/GenBank/DDBJ whole genome shotgun (WGS) entry which is preliminary data.</text>
</comment>
<dbReference type="InterPro" id="IPR000683">
    <property type="entry name" value="Gfo/Idh/MocA-like_OxRdtase_N"/>
</dbReference>
<accession>A0A7J7HGA3</accession>
<evidence type="ECO:0000313" key="4">
    <source>
        <dbReference type="EMBL" id="KAF5951231.1"/>
    </source>
</evidence>
<evidence type="ECO:0000313" key="5">
    <source>
        <dbReference type="Proteomes" id="UP000593564"/>
    </source>
</evidence>
<feature type="domain" description="GFO/IDH/MocA-like oxidoreductase" evidence="3">
    <location>
        <begin position="148"/>
        <end position="257"/>
    </location>
</feature>
<evidence type="ECO:0008006" key="6">
    <source>
        <dbReference type="Google" id="ProtNLM"/>
    </source>
</evidence>
<protein>
    <recommendedName>
        <fullName evidence="6">Gfo/Idh/MocA-like oxidoreductase N-terminal domain-containing protein</fullName>
    </recommendedName>
</protein>
<dbReference type="Proteomes" id="UP000593564">
    <property type="component" value="Unassembled WGS sequence"/>
</dbReference>
<dbReference type="InterPro" id="IPR036291">
    <property type="entry name" value="NAD(P)-bd_dom_sf"/>
</dbReference>
<evidence type="ECO:0000259" key="2">
    <source>
        <dbReference type="Pfam" id="PF01408"/>
    </source>
</evidence>
<dbReference type="Gene3D" id="3.30.360.10">
    <property type="entry name" value="Dihydrodipicolinate Reductase, domain 2"/>
    <property type="match status" value="1"/>
</dbReference>
<feature type="domain" description="Gfo/Idh/MocA-like oxidoreductase N-terminal" evidence="2">
    <location>
        <begin position="7"/>
        <end position="126"/>
    </location>
</feature>
<dbReference type="Pfam" id="PF22725">
    <property type="entry name" value="GFO_IDH_MocA_C3"/>
    <property type="match status" value="1"/>
</dbReference>
<gene>
    <name evidence="4" type="ORF">HYC85_009175</name>
</gene>
<name>A0A7J7HGA3_CAMSI</name>
<proteinExistence type="inferred from homology"/>
<dbReference type="SUPFAM" id="SSF51735">
    <property type="entry name" value="NAD(P)-binding Rossmann-fold domains"/>
    <property type="match status" value="1"/>
</dbReference>
<sequence length="357" mass="39274">MAETPIIRFGILGCADIARKLSRAIYLSPTATLSAIGSRSIDKAAKFAAANNFPPSARIYGTYDAVLNDPDVDAVYVPLPTSLHRRWAVMAAEKGKHVLLEKPVALNVAELDEILEACRLNGVQFMDATMWMHHPRTAAMREFLSDVERFGQLKTIHSNFSFIGGPDFLTNNIRVNPDLDSLGALGDIGWYCIRAILWAANFRLPKTAVALRQPVLNEAGVILSCGSSLYWEDGKIATFHCSFLTNLSTDLTALGTESNLRVHDFAIPFEENVASFHVTSQFGSPMVSERSVECEVPQEALMVREFANLVAAIMRKGSKPEEKWMVISRKTQLVLDAVMASIETGFEPVEVVSPLGE</sequence>
<comment type="similarity">
    <text evidence="1">Belongs to the Gfo/Idh/MocA family.</text>
</comment>
<evidence type="ECO:0000256" key="1">
    <source>
        <dbReference type="ARBA" id="ARBA00010928"/>
    </source>
</evidence>
<dbReference type="Pfam" id="PF01408">
    <property type="entry name" value="GFO_IDH_MocA"/>
    <property type="match status" value="1"/>
</dbReference>
<dbReference type="PANTHER" id="PTHR46368">
    <property type="match status" value="1"/>
</dbReference>
<reference evidence="4 5" key="2">
    <citation type="submission" date="2020-07" db="EMBL/GenBank/DDBJ databases">
        <title>Genome assembly of wild tea tree DASZ reveals pedigree and selection history of tea varieties.</title>
        <authorList>
            <person name="Zhang W."/>
        </authorList>
    </citation>
    <scope>NUCLEOTIDE SEQUENCE [LARGE SCALE GENOMIC DNA]</scope>
    <source>
        <strain evidence="5">cv. G240</strain>
        <tissue evidence="4">Leaf</tissue>
    </source>
</reference>
<reference evidence="5" key="1">
    <citation type="journal article" date="2020" name="Nat. Commun.">
        <title>Genome assembly of wild tea tree DASZ reveals pedigree and selection history of tea varieties.</title>
        <authorList>
            <person name="Zhang W."/>
            <person name="Zhang Y."/>
            <person name="Qiu H."/>
            <person name="Guo Y."/>
            <person name="Wan H."/>
            <person name="Zhang X."/>
            <person name="Scossa F."/>
            <person name="Alseekh S."/>
            <person name="Zhang Q."/>
            <person name="Wang P."/>
            <person name="Xu L."/>
            <person name="Schmidt M.H."/>
            <person name="Jia X."/>
            <person name="Li D."/>
            <person name="Zhu A."/>
            <person name="Guo F."/>
            <person name="Chen W."/>
            <person name="Ni D."/>
            <person name="Usadel B."/>
            <person name="Fernie A.R."/>
            <person name="Wen W."/>
        </authorList>
    </citation>
    <scope>NUCLEOTIDE SEQUENCE [LARGE SCALE GENOMIC DNA]</scope>
    <source>
        <strain evidence="5">cv. G240</strain>
    </source>
</reference>
<dbReference type="SUPFAM" id="SSF55347">
    <property type="entry name" value="Glyceraldehyde-3-phosphate dehydrogenase-like, C-terminal domain"/>
    <property type="match status" value="1"/>
</dbReference>
<dbReference type="InterPro" id="IPR055170">
    <property type="entry name" value="GFO_IDH_MocA-like_dom"/>
</dbReference>
<dbReference type="GO" id="GO:0000166">
    <property type="term" value="F:nucleotide binding"/>
    <property type="evidence" value="ECO:0007669"/>
    <property type="project" value="InterPro"/>
</dbReference>
<evidence type="ECO:0000259" key="3">
    <source>
        <dbReference type="Pfam" id="PF22725"/>
    </source>
</evidence>
<organism evidence="4 5">
    <name type="scientific">Camellia sinensis</name>
    <name type="common">Tea plant</name>
    <name type="synonym">Thea sinensis</name>
    <dbReference type="NCBI Taxonomy" id="4442"/>
    <lineage>
        <taxon>Eukaryota</taxon>
        <taxon>Viridiplantae</taxon>
        <taxon>Streptophyta</taxon>
        <taxon>Embryophyta</taxon>
        <taxon>Tracheophyta</taxon>
        <taxon>Spermatophyta</taxon>
        <taxon>Magnoliopsida</taxon>
        <taxon>eudicotyledons</taxon>
        <taxon>Gunneridae</taxon>
        <taxon>Pentapetalae</taxon>
        <taxon>asterids</taxon>
        <taxon>Ericales</taxon>
        <taxon>Theaceae</taxon>
        <taxon>Camellia</taxon>
    </lineage>
</organism>
<dbReference type="PANTHER" id="PTHR46368:SF4">
    <property type="entry name" value="OS10G0403700 PROTEIN"/>
    <property type="match status" value="1"/>
</dbReference>
<dbReference type="EMBL" id="JACBKZ010000004">
    <property type="protein sequence ID" value="KAF5951231.1"/>
    <property type="molecule type" value="Genomic_DNA"/>
</dbReference>
<keyword evidence="5" id="KW-1185">Reference proteome</keyword>
<dbReference type="AlphaFoldDB" id="A0A7J7HGA3"/>
<dbReference type="Gene3D" id="3.40.50.720">
    <property type="entry name" value="NAD(P)-binding Rossmann-like Domain"/>
    <property type="match status" value="1"/>
</dbReference>